<feature type="region of interest" description="Disordered" evidence="1">
    <location>
        <begin position="1"/>
        <end position="140"/>
    </location>
</feature>
<dbReference type="PANTHER" id="PTHR46163">
    <property type="entry name" value="TYROSINE-PROTEIN PHOSPHATASE-RELATED"/>
    <property type="match status" value="1"/>
</dbReference>
<feature type="compositionally biased region" description="Basic and acidic residues" evidence="1">
    <location>
        <begin position="1"/>
        <end position="19"/>
    </location>
</feature>
<proteinExistence type="predicted"/>
<organism evidence="3 4">
    <name type="scientific">Caenorhabditis remanei</name>
    <name type="common">Caenorhabditis vulgaris</name>
    <dbReference type="NCBI Taxonomy" id="31234"/>
    <lineage>
        <taxon>Eukaryota</taxon>
        <taxon>Metazoa</taxon>
        <taxon>Ecdysozoa</taxon>
        <taxon>Nematoda</taxon>
        <taxon>Chromadorea</taxon>
        <taxon>Rhabditida</taxon>
        <taxon>Rhabditina</taxon>
        <taxon>Rhabditomorpha</taxon>
        <taxon>Rhabditoidea</taxon>
        <taxon>Rhabditidae</taxon>
        <taxon>Peloderinae</taxon>
        <taxon>Caenorhabditis</taxon>
    </lineage>
</organism>
<dbReference type="Proteomes" id="UP000483820">
    <property type="component" value="Chromosome I"/>
</dbReference>
<dbReference type="PROSITE" id="PS50055">
    <property type="entry name" value="TYR_PHOSPHATASE_PTP"/>
    <property type="match status" value="1"/>
</dbReference>
<gene>
    <name evidence="3" type="ORF">GCK72_001851</name>
</gene>
<dbReference type="Pfam" id="PF00102">
    <property type="entry name" value="Y_phosphatase"/>
    <property type="match status" value="1"/>
</dbReference>
<dbReference type="InterPro" id="IPR029021">
    <property type="entry name" value="Prot-tyrosine_phosphatase-like"/>
</dbReference>
<feature type="domain" description="Tyrosine-protein phosphatase" evidence="2">
    <location>
        <begin position="153"/>
        <end position="331"/>
    </location>
</feature>
<protein>
    <recommendedName>
        <fullName evidence="2">Tyrosine-protein phosphatase domain-containing protein</fullName>
    </recommendedName>
</protein>
<dbReference type="GO" id="GO:0004725">
    <property type="term" value="F:protein tyrosine phosphatase activity"/>
    <property type="evidence" value="ECO:0007669"/>
    <property type="project" value="InterPro"/>
</dbReference>
<dbReference type="EMBL" id="WUAV01000001">
    <property type="protein sequence ID" value="KAF1770034.1"/>
    <property type="molecule type" value="Genomic_DNA"/>
</dbReference>
<feature type="compositionally biased region" description="Acidic residues" evidence="1">
    <location>
        <begin position="85"/>
        <end position="94"/>
    </location>
</feature>
<feature type="compositionally biased region" description="Acidic residues" evidence="1">
    <location>
        <begin position="117"/>
        <end position="140"/>
    </location>
</feature>
<reference evidence="3 4" key="1">
    <citation type="submission" date="2019-12" db="EMBL/GenBank/DDBJ databases">
        <title>Chromosome-level assembly of the Caenorhabditis remanei genome.</title>
        <authorList>
            <person name="Teterina A.A."/>
            <person name="Willis J.H."/>
            <person name="Phillips P.C."/>
        </authorList>
    </citation>
    <scope>NUCLEOTIDE SEQUENCE [LARGE SCALE GENOMIC DNA]</scope>
    <source>
        <strain evidence="3 4">PX506</strain>
        <tissue evidence="3">Whole organism</tissue>
    </source>
</reference>
<sequence>MGLKSSKEAEKSPKNEKLSSKKSGTKSKKSEPIVQDVVVEPSEDVEETLSEPTEQKEIMMEVPEVMKVAENLEESDSRVTSGSESDLDIVDDQSESISETDSNQVVTSEYSESGTDSGDDSEEESPEYDQESITEEDIENREELISAIENYIGEKESSETENHHSEVTASSKSVDRERIACGADVEQSELYSKSSVISLGNSDDVSAEQYESYHNESSDSYPIISENRKNGITLIRVNGPHADKTQDFWRMVVEKRIPTIQMTCDYVEDGILKCAPYIPMLGEPELRCGVYTIKRLGPESQLSANLRRQQLLIYETKRVSSEYKHSVTHFHESENFDSTQASRNSNVIIKHVSHQVVKIISTDHYNRQFSAKSAAIDSWIMVTKQEDQL</sequence>
<evidence type="ECO:0000256" key="1">
    <source>
        <dbReference type="SAM" id="MobiDB-lite"/>
    </source>
</evidence>
<accession>A0A6A5HTS4</accession>
<dbReference type="SUPFAM" id="SSF52799">
    <property type="entry name" value="(Phosphotyrosine protein) phosphatases II"/>
    <property type="match status" value="1"/>
</dbReference>
<dbReference type="InterPro" id="IPR000242">
    <property type="entry name" value="PTP_cat"/>
</dbReference>
<evidence type="ECO:0000313" key="3">
    <source>
        <dbReference type="EMBL" id="KAF1770034.1"/>
    </source>
</evidence>
<dbReference type="PANTHER" id="PTHR46163:SF5">
    <property type="entry name" value="TYROSINE-PROTEIN PHOSPHATASE"/>
    <property type="match status" value="1"/>
</dbReference>
<evidence type="ECO:0000313" key="4">
    <source>
        <dbReference type="Proteomes" id="UP000483820"/>
    </source>
</evidence>
<dbReference type="CTD" id="9817812"/>
<feature type="compositionally biased region" description="Polar residues" evidence="1">
    <location>
        <begin position="95"/>
        <end position="106"/>
    </location>
</feature>
<feature type="compositionally biased region" description="Low complexity" evidence="1">
    <location>
        <begin position="107"/>
        <end position="116"/>
    </location>
</feature>
<evidence type="ECO:0000259" key="2">
    <source>
        <dbReference type="PROSITE" id="PS50055"/>
    </source>
</evidence>
<dbReference type="Gene3D" id="3.90.190.10">
    <property type="entry name" value="Protein tyrosine phosphatase superfamily"/>
    <property type="match status" value="1"/>
</dbReference>
<feature type="compositionally biased region" description="Basic and acidic residues" evidence="1">
    <location>
        <begin position="155"/>
        <end position="166"/>
    </location>
</feature>
<name>A0A6A5HTS4_CAERE</name>
<dbReference type="AlphaFoldDB" id="A0A6A5HTS4"/>
<dbReference type="KEGG" id="crq:GCK72_001851"/>
<dbReference type="GeneID" id="9817812"/>
<dbReference type="InterPro" id="IPR052782">
    <property type="entry name" value="Oocyte-zygote_transition_reg"/>
</dbReference>
<dbReference type="RefSeq" id="XP_053591797.1">
    <property type="nucleotide sequence ID" value="XM_053723152.1"/>
</dbReference>
<comment type="caution">
    <text evidence="3">The sequence shown here is derived from an EMBL/GenBank/DDBJ whole genome shotgun (WGS) entry which is preliminary data.</text>
</comment>
<feature type="region of interest" description="Disordered" evidence="1">
    <location>
        <begin position="155"/>
        <end position="175"/>
    </location>
</feature>